<accession>A0A6A5QMD7</accession>
<dbReference type="OrthoDB" id="5275938at2759"/>
<protein>
    <recommendedName>
        <fullName evidence="3">BTB domain-containing protein</fullName>
    </recommendedName>
</protein>
<reference evidence="1" key="1">
    <citation type="journal article" date="2020" name="Stud. Mycol.">
        <title>101 Dothideomycetes genomes: a test case for predicting lifestyles and emergence of pathogens.</title>
        <authorList>
            <person name="Haridas S."/>
            <person name="Albert R."/>
            <person name="Binder M."/>
            <person name="Bloem J."/>
            <person name="Labutti K."/>
            <person name="Salamov A."/>
            <person name="Andreopoulos B."/>
            <person name="Baker S."/>
            <person name="Barry K."/>
            <person name="Bills G."/>
            <person name="Bluhm B."/>
            <person name="Cannon C."/>
            <person name="Castanera R."/>
            <person name="Culley D."/>
            <person name="Daum C."/>
            <person name="Ezra D."/>
            <person name="Gonzalez J."/>
            <person name="Henrissat B."/>
            <person name="Kuo A."/>
            <person name="Liang C."/>
            <person name="Lipzen A."/>
            <person name="Lutzoni F."/>
            <person name="Magnuson J."/>
            <person name="Mondo S."/>
            <person name="Nolan M."/>
            <person name="Ohm R."/>
            <person name="Pangilinan J."/>
            <person name="Park H.-J."/>
            <person name="Ramirez L."/>
            <person name="Alfaro M."/>
            <person name="Sun H."/>
            <person name="Tritt A."/>
            <person name="Yoshinaga Y."/>
            <person name="Zwiers L.-H."/>
            <person name="Turgeon B."/>
            <person name="Goodwin S."/>
            <person name="Spatafora J."/>
            <person name="Crous P."/>
            <person name="Grigoriev I."/>
        </authorList>
    </citation>
    <scope>NUCLEOTIDE SEQUENCE</scope>
    <source>
        <strain evidence="1">HMLAC05119</strain>
    </source>
</reference>
<evidence type="ECO:0000313" key="2">
    <source>
        <dbReference type="Proteomes" id="UP000800096"/>
    </source>
</evidence>
<evidence type="ECO:0008006" key="3">
    <source>
        <dbReference type="Google" id="ProtNLM"/>
    </source>
</evidence>
<organism evidence="1 2">
    <name type="scientific">Ampelomyces quisqualis</name>
    <name type="common">Powdery mildew agent</name>
    <dbReference type="NCBI Taxonomy" id="50730"/>
    <lineage>
        <taxon>Eukaryota</taxon>
        <taxon>Fungi</taxon>
        <taxon>Dikarya</taxon>
        <taxon>Ascomycota</taxon>
        <taxon>Pezizomycotina</taxon>
        <taxon>Dothideomycetes</taxon>
        <taxon>Pleosporomycetidae</taxon>
        <taxon>Pleosporales</taxon>
        <taxon>Pleosporineae</taxon>
        <taxon>Phaeosphaeriaceae</taxon>
        <taxon>Ampelomyces</taxon>
    </lineage>
</organism>
<dbReference type="AlphaFoldDB" id="A0A6A5QMD7"/>
<evidence type="ECO:0000313" key="1">
    <source>
        <dbReference type="EMBL" id="KAF1916941.1"/>
    </source>
</evidence>
<dbReference type="EMBL" id="ML979135">
    <property type="protein sequence ID" value="KAF1916941.1"/>
    <property type="molecule type" value="Genomic_DNA"/>
</dbReference>
<proteinExistence type="predicted"/>
<dbReference type="Proteomes" id="UP000800096">
    <property type="component" value="Unassembled WGS sequence"/>
</dbReference>
<gene>
    <name evidence="1" type="ORF">BDU57DRAFT_498082</name>
</gene>
<keyword evidence="2" id="KW-1185">Reference proteome</keyword>
<name>A0A6A5QMD7_AMPQU</name>
<sequence length="221" mass="25103">MAPPPTSPQFHIPVTLERKATDTLLETITVDSMYNLTVGVGTPEHPNGQKAFQINKGSFRNVSPVCAKVLSGKWKESNFSKIDFPEDNCNAFLIMPQIAHFQFHQLPANLSVSGLVELALLTDKYELSNEVCIGLDMKKWLQSYHKPGAVWPPNTSLQEFAIITSAFQMQEDFRYLSNRLAMEVEVNESGSYYLVDEKQNKVTRKRLSNIRMLKHTGFSRY</sequence>